<dbReference type="GO" id="GO:0006164">
    <property type="term" value="P:purine nucleotide biosynthetic process"/>
    <property type="evidence" value="ECO:0007669"/>
    <property type="project" value="TreeGrafter"/>
</dbReference>
<dbReference type="GO" id="GO:0005737">
    <property type="term" value="C:cytoplasm"/>
    <property type="evidence" value="ECO:0007669"/>
    <property type="project" value="TreeGrafter"/>
</dbReference>
<sequence length="269" mass="30750">MIKINGARLDFSEFPNGETKVDAKLIKANAHPTKNTIMFKYETDGDLIKLMFVKNYLDNMGLDAELKIMYMPYSRMDRVEGVSAFTLKDVANFINKMKFKKVYVYEAHSDVTPALLDRCEVIDYSEQILEDVIEIVGFDEKRDYVFFPDAGASKRYKSAKKYRHLVGHKQRDFDSGNIESLEVMGEVDGAGFTAIIVDDLCSFGGTFFRSATELKKLGASRIYLVVTHCENSIYKGELLKTDLIDGIFTTDSILNEEEYDDRLWVRPLL</sequence>
<comment type="caution">
    <text evidence="1">The sequence shown here is derived from an EMBL/GenBank/DDBJ whole genome shotgun (WGS) entry which is preliminary data.</text>
</comment>
<dbReference type="EMBL" id="NVCO01000007">
    <property type="protein sequence ID" value="PFT50886.1"/>
    <property type="molecule type" value="Genomic_DNA"/>
</dbReference>
<dbReference type="PANTHER" id="PTHR10210:SF41">
    <property type="entry name" value="RIBOSE-PHOSPHATE PYROPHOSPHOKINASE 1, CHLOROPLASTIC"/>
    <property type="match status" value="1"/>
</dbReference>
<dbReference type="Proteomes" id="UP000226106">
    <property type="component" value="Unassembled WGS sequence"/>
</dbReference>
<protein>
    <submittedName>
        <fullName evidence="1">Ribose-phosphate pyrophosphokinase</fullName>
    </submittedName>
</protein>
<evidence type="ECO:0000313" key="1">
    <source>
        <dbReference type="EMBL" id="PFT50886.1"/>
    </source>
</evidence>
<accession>A0A9X7AS72</accession>
<dbReference type="PANTHER" id="PTHR10210">
    <property type="entry name" value="RIBOSE-PHOSPHATE DIPHOSPHOKINASE FAMILY MEMBER"/>
    <property type="match status" value="1"/>
</dbReference>
<dbReference type="CDD" id="cd06223">
    <property type="entry name" value="PRTases_typeI"/>
    <property type="match status" value="1"/>
</dbReference>
<dbReference type="GO" id="GO:0002189">
    <property type="term" value="C:ribose phosphate diphosphokinase complex"/>
    <property type="evidence" value="ECO:0007669"/>
    <property type="project" value="TreeGrafter"/>
</dbReference>
<dbReference type="GO" id="GO:0004749">
    <property type="term" value="F:ribose phosphate diphosphokinase activity"/>
    <property type="evidence" value="ECO:0007669"/>
    <property type="project" value="TreeGrafter"/>
</dbReference>
<dbReference type="GO" id="GO:0006015">
    <property type="term" value="P:5-phosphoribose 1-diphosphate biosynthetic process"/>
    <property type="evidence" value="ECO:0007669"/>
    <property type="project" value="TreeGrafter"/>
</dbReference>
<dbReference type="InterPro" id="IPR000836">
    <property type="entry name" value="PRTase_dom"/>
</dbReference>
<dbReference type="RefSeq" id="WP_098640164.1">
    <property type="nucleotide sequence ID" value="NZ_NVCO01000007.1"/>
</dbReference>
<reference evidence="1 2" key="1">
    <citation type="submission" date="2017-09" db="EMBL/GenBank/DDBJ databases">
        <title>Large-scale bioinformatics analysis of Bacillus genomes uncovers conserved roles of natural products in bacterial physiology.</title>
        <authorList>
            <consortium name="Agbiome Team Llc"/>
            <person name="Bleich R.M."/>
            <person name="Grubbs K.J."/>
            <person name="Santa Maria K.C."/>
            <person name="Allen S.E."/>
            <person name="Farag S."/>
            <person name="Shank E.A."/>
            <person name="Bowers A."/>
        </authorList>
    </citation>
    <scope>NUCLEOTIDE SEQUENCE [LARGE SCALE GENOMIC DNA]</scope>
    <source>
        <strain evidence="1 2">AFS065400</strain>
    </source>
</reference>
<dbReference type="SUPFAM" id="SSF53271">
    <property type="entry name" value="PRTase-like"/>
    <property type="match status" value="2"/>
</dbReference>
<dbReference type="InterPro" id="IPR029057">
    <property type="entry name" value="PRTase-like"/>
</dbReference>
<dbReference type="Pfam" id="PF14572">
    <property type="entry name" value="Pribosyl_synth"/>
    <property type="match status" value="1"/>
</dbReference>
<dbReference type="InterPro" id="IPR005946">
    <property type="entry name" value="Rib-P_diPkinase"/>
</dbReference>
<dbReference type="GO" id="GO:0000287">
    <property type="term" value="F:magnesium ion binding"/>
    <property type="evidence" value="ECO:0007669"/>
    <property type="project" value="InterPro"/>
</dbReference>
<organism evidence="1 2">
    <name type="scientific">Bacillus thuringiensis</name>
    <dbReference type="NCBI Taxonomy" id="1428"/>
    <lineage>
        <taxon>Bacteria</taxon>
        <taxon>Bacillati</taxon>
        <taxon>Bacillota</taxon>
        <taxon>Bacilli</taxon>
        <taxon>Bacillales</taxon>
        <taxon>Bacillaceae</taxon>
        <taxon>Bacillus</taxon>
        <taxon>Bacillus cereus group</taxon>
    </lineage>
</organism>
<dbReference type="AlphaFoldDB" id="A0A9X7AS72"/>
<gene>
    <name evidence="1" type="ORF">COK72_02435</name>
</gene>
<evidence type="ECO:0000313" key="2">
    <source>
        <dbReference type="Proteomes" id="UP000226106"/>
    </source>
</evidence>
<dbReference type="Gene3D" id="3.40.50.2020">
    <property type="match status" value="2"/>
</dbReference>
<proteinExistence type="predicted"/>
<name>A0A9X7AS72_BACTU</name>